<proteinExistence type="predicted"/>
<dbReference type="AlphaFoldDB" id="A0A177SA48"/>
<protein>
    <submittedName>
        <fullName evidence="1">Uncharacterized protein</fullName>
    </submittedName>
</protein>
<evidence type="ECO:0000313" key="2">
    <source>
        <dbReference type="Proteomes" id="UP000077752"/>
    </source>
</evidence>
<reference evidence="1 2" key="1">
    <citation type="submission" date="2016-03" db="EMBL/GenBank/DDBJ databases">
        <title>Draft Genome Assembly of Pseudomonas putida strain CBF10-2.</title>
        <authorList>
            <person name="Iyer R.S."/>
            <person name="Damania A."/>
        </authorList>
    </citation>
    <scope>NUCLEOTIDE SEQUENCE [LARGE SCALE GENOMIC DNA]</scope>
    <source>
        <strain evidence="1 2">CBF10-2</strain>
    </source>
</reference>
<dbReference type="EMBL" id="LUCV01000049">
    <property type="protein sequence ID" value="OAI84908.1"/>
    <property type="molecule type" value="Genomic_DNA"/>
</dbReference>
<gene>
    <name evidence="1" type="ORF">AYO28_03225</name>
</gene>
<sequence>MSESSLMVTCPDCGGDGKETCHNPDHGLIGALGFHDIGRIGCPCCGHDERHKVKNGGVCDTCAGEKQVTEEVARQFCQDLDYDFEHVMGMLA</sequence>
<organism evidence="1 2">
    <name type="scientific">Pseudomonas putida</name>
    <name type="common">Arthrobacter siderocapsulatus</name>
    <dbReference type="NCBI Taxonomy" id="303"/>
    <lineage>
        <taxon>Bacteria</taxon>
        <taxon>Pseudomonadati</taxon>
        <taxon>Pseudomonadota</taxon>
        <taxon>Gammaproteobacteria</taxon>
        <taxon>Pseudomonadales</taxon>
        <taxon>Pseudomonadaceae</taxon>
        <taxon>Pseudomonas</taxon>
    </lineage>
</organism>
<name>A0A177SA48_PSEPU</name>
<dbReference type="Proteomes" id="UP000077752">
    <property type="component" value="Unassembled WGS sequence"/>
</dbReference>
<evidence type="ECO:0000313" key="1">
    <source>
        <dbReference type="EMBL" id="OAI84908.1"/>
    </source>
</evidence>
<accession>A0A177SA48</accession>
<comment type="caution">
    <text evidence="1">The sequence shown here is derived from an EMBL/GenBank/DDBJ whole genome shotgun (WGS) entry which is preliminary data.</text>
</comment>